<dbReference type="PANTHER" id="PTHR34388">
    <property type="entry name" value="DNA POLYMERASE III SUBUNIT DELTA"/>
    <property type="match status" value="1"/>
</dbReference>
<evidence type="ECO:0000256" key="3">
    <source>
        <dbReference type="ARBA" id="ARBA00022705"/>
    </source>
</evidence>
<proteinExistence type="predicted"/>
<keyword evidence="1" id="KW-0808">Transferase</keyword>
<dbReference type="OrthoDB" id="95196at2"/>
<dbReference type="Pfam" id="PF21694">
    <property type="entry name" value="DNA_pol3_delta_C"/>
    <property type="match status" value="1"/>
</dbReference>
<organism evidence="6 7">
    <name type="scientific">Streptobacillus moniliformis (strain ATCC 14647 / DSM 12112 / NCTC 10651 / 9901)</name>
    <dbReference type="NCBI Taxonomy" id="519441"/>
    <lineage>
        <taxon>Bacteria</taxon>
        <taxon>Fusobacteriati</taxon>
        <taxon>Fusobacteriota</taxon>
        <taxon>Fusobacteriia</taxon>
        <taxon>Fusobacteriales</taxon>
        <taxon>Leptotrichiaceae</taxon>
        <taxon>Streptobacillus</taxon>
    </lineage>
</organism>
<dbReference type="STRING" id="519441.Smon_0366"/>
<dbReference type="AlphaFoldDB" id="D1AX24"/>
<dbReference type="PANTHER" id="PTHR34388:SF1">
    <property type="entry name" value="DNA POLYMERASE III SUBUNIT DELTA"/>
    <property type="match status" value="1"/>
</dbReference>
<keyword evidence="3" id="KW-0235">DNA replication</keyword>
<dbReference type="eggNOG" id="COG1466">
    <property type="taxonomic scope" value="Bacteria"/>
</dbReference>
<name>D1AX24_STRM9</name>
<evidence type="ECO:0000256" key="4">
    <source>
        <dbReference type="ARBA" id="ARBA00022932"/>
    </source>
</evidence>
<protein>
    <submittedName>
        <fullName evidence="6">DNA polymerase III delta</fullName>
    </submittedName>
</protein>
<evidence type="ECO:0000259" key="5">
    <source>
        <dbReference type="Pfam" id="PF21694"/>
    </source>
</evidence>
<dbReference type="GO" id="GO:0009360">
    <property type="term" value="C:DNA polymerase III complex"/>
    <property type="evidence" value="ECO:0007669"/>
    <property type="project" value="TreeGrafter"/>
</dbReference>
<dbReference type="RefSeq" id="WP_012858407.1">
    <property type="nucleotide sequence ID" value="NC_013515.1"/>
</dbReference>
<dbReference type="GeneID" id="29673384"/>
<accession>D1AX24</accession>
<dbReference type="EMBL" id="CP001779">
    <property type="protein sequence ID" value="ACZ00850.1"/>
    <property type="molecule type" value="Genomic_DNA"/>
</dbReference>
<keyword evidence="2" id="KW-0548">Nucleotidyltransferase</keyword>
<evidence type="ECO:0000256" key="2">
    <source>
        <dbReference type="ARBA" id="ARBA00022695"/>
    </source>
</evidence>
<dbReference type="Proteomes" id="UP000002072">
    <property type="component" value="Chromosome"/>
</dbReference>
<dbReference type="InterPro" id="IPR005790">
    <property type="entry name" value="DNA_polIII_delta"/>
</dbReference>
<feature type="domain" description="DNA polymerase III delta subunit-like C-terminal" evidence="5">
    <location>
        <begin position="196"/>
        <end position="292"/>
    </location>
</feature>
<dbReference type="GO" id="GO:0003677">
    <property type="term" value="F:DNA binding"/>
    <property type="evidence" value="ECO:0007669"/>
    <property type="project" value="InterPro"/>
</dbReference>
<dbReference type="InterPro" id="IPR048466">
    <property type="entry name" value="DNA_pol3_delta-like_C"/>
</dbReference>
<evidence type="ECO:0000313" key="6">
    <source>
        <dbReference type="EMBL" id="ACZ00850.1"/>
    </source>
</evidence>
<dbReference type="HOGENOM" id="CLU_943080_0_0_0"/>
<dbReference type="GO" id="GO:0003887">
    <property type="term" value="F:DNA-directed DNA polymerase activity"/>
    <property type="evidence" value="ECO:0007669"/>
    <property type="project" value="UniProtKB-KW"/>
</dbReference>
<dbReference type="Gene3D" id="1.20.272.10">
    <property type="match status" value="1"/>
</dbReference>
<sequence>MNYFISGKSARKIYIDNILNNSDKNKMYFDENTVSEFLSELNAGSLFSEPTILILKNANKVKDINNVIKNVNLNTFNDKDVIIDYEANKENKKIKELLNNFEVHEILDDRENKNVLIKYIQERLKCNSKDSNNILEIIGQDFYSLKNEIDKICSYLNGEEFSFDNIKPILSKNTNFFIFNLTEDILNKKMIEFPIKENMALLSSLSNDFEIMYKLHILDIKNINYNNFKSQYENHKFFKNLNPYYVFKKIQFLKNFSKDRTKELISLSFETDLKIKTGLLPLEDGVEAYILEILK</sequence>
<evidence type="ECO:0000313" key="7">
    <source>
        <dbReference type="Proteomes" id="UP000002072"/>
    </source>
</evidence>
<evidence type="ECO:0000256" key="1">
    <source>
        <dbReference type="ARBA" id="ARBA00022679"/>
    </source>
</evidence>
<gene>
    <name evidence="6" type="ordered locus">Smon_0366</name>
</gene>
<dbReference type="NCBIfam" id="TIGR01128">
    <property type="entry name" value="holA"/>
    <property type="match status" value="1"/>
</dbReference>
<keyword evidence="7" id="KW-1185">Reference proteome</keyword>
<reference evidence="6 7" key="1">
    <citation type="journal article" date="2009" name="Stand. Genomic Sci.">
        <title>Complete genome sequence of Streptobacillus moniliformis type strain (9901T).</title>
        <authorList>
            <person name="Nolan M."/>
            <person name="Gronow S."/>
            <person name="Lapidus A."/>
            <person name="Ivanova N."/>
            <person name="Copeland A."/>
            <person name="Lucas S."/>
            <person name="Del Rio T.G."/>
            <person name="Chen F."/>
            <person name="Tice H."/>
            <person name="Pitluck S."/>
            <person name="Cheng J.F."/>
            <person name="Sims D."/>
            <person name="Meincke L."/>
            <person name="Bruce D."/>
            <person name="Goodwin L."/>
            <person name="Brettin T."/>
            <person name="Han C."/>
            <person name="Detter J.C."/>
            <person name="Ovchinikova G."/>
            <person name="Pati A."/>
            <person name="Mavromatis K."/>
            <person name="Mikhailova N."/>
            <person name="Chen A."/>
            <person name="Palaniappan K."/>
            <person name="Land M."/>
            <person name="Hauser L."/>
            <person name="Chang Y.J."/>
            <person name="Jeffries C.D."/>
            <person name="Rohde M."/>
            <person name="Sproer C."/>
            <person name="Goker M."/>
            <person name="Bristow J."/>
            <person name="Eisen J.A."/>
            <person name="Markowitz V."/>
            <person name="Hugenholtz P."/>
            <person name="Kyrpides N.C."/>
            <person name="Klenk H.P."/>
            <person name="Chain P."/>
        </authorList>
    </citation>
    <scope>NUCLEOTIDE SEQUENCE [LARGE SCALE GENOMIC DNA]</scope>
    <source>
        <strain evidence="7">ATCC 14647 / DSM 12112 / NCTC 10651 / 9901</strain>
    </source>
</reference>
<keyword evidence="4" id="KW-0239">DNA-directed DNA polymerase</keyword>
<dbReference type="GO" id="GO:0006261">
    <property type="term" value="P:DNA-templated DNA replication"/>
    <property type="evidence" value="ECO:0007669"/>
    <property type="project" value="TreeGrafter"/>
</dbReference>
<dbReference type="KEGG" id="smf:Smon_0366"/>